<sequence length="218" mass="25432">LKYSKELILRINVWPENEKGVDELLNYLENNKYKEKKNLVLGFHPVLNYFETIKNQLCGLVYSEAQWSEHALRFHKKARELGFKNIDLPLCFPRHVYCGATSFKVFHILPDGNIATCWAASSEMDDFTVDSIHGNIKKKYLENREKLKNYNPYKKEKCRNCNISVFCGGGCLAYALTQNKTMDQPICSYVATNSDQHIINFVEERIRKQKISNKKLIR</sequence>
<organism evidence="1">
    <name type="scientific">marine sediment metagenome</name>
    <dbReference type="NCBI Taxonomy" id="412755"/>
    <lineage>
        <taxon>unclassified sequences</taxon>
        <taxon>metagenomes</taxon>
        <taxon>ecological metagenomes</taxon>
    </lineage>
</organism>
<evidence type="ECO:0000313" key="1">
    <source>
        <dbReference type="EMBL" id="GAH75866.1"/>
    </source>
</evidence>
<dbReference type="InterPro" id="IPR013785">
    <property type="entry name" value="Aldolase_TIM"/>
</dbReference>
<evidence type="ECO:0008006" key="2">
    <source>
        <dbReference type="Google" id="ProtNLM"/>
    </source>
</evidence>
<name>X1I0C5_9ZZZZ</name>
<dbReference type="InterPro" id="IPR023885">
    <property type="entry name" value="4Fe4S-binding_SPASM_dom"/>
</dbReference>
<gene>
    <name evidence="1" type="ORF">S03H2_44290</name>
</gene>
<dbReference type="NCBIfam" id="TIGR04085">
    <property type="entry name" value="rSAM_more_4Fe4S"/>
    <property type="match status" value="1"/>
</dbReference>
<protein>
    <recommendedName>
        <fullName evidence="2">4Fe4S-binding SPASM domain-containing protein</fullName>
    </recommendedName>
</protein>
<dbReference type="EMBL" id="BARU01027686">
    <property type="protein sequence ID" value="GAH75866.1"/>
    <property type="molecule type" value="Genomic_DNA"/>
</dbReference>
<dbReference type="SUPFAM" id="SSF102114">
    <property type="entry name" value="Radical SAM enzymes"/>
    <property type="match status" value="1"/>
</dbReference>
<dbReference type="AlphaFoldDB" id="X1I0C5"/>
<accession>X1I0C5</accession>
<comment type="caution">
    <text evidence="1">The sequence shown here is derived from an EMBL/GenBank/DDBJ whole genome shotgun (WGS) entry which is preliminary data.</text>
</comment>
<proteinExistence type="predicted"/>
<feature type="non-terminal residue" evidence="1">
    <location>
        <position position="1"/>
    </location>
</feature>
<dbReference type="Gene3D" id="3.20.20.70">
    <property type="entry name" value="Aldolase class I"/>
    <property type="match status" value="1"/>
</dbReference>
<dbReference type="InterPro" id="IPR058240">
    <property type="entry name" value="rSAM_sf"/>
</dbReference>
<reference evidence="1" key="1">
    <citation type="journal article" date="2014" name="Front. Microbiol.">
        <title>High frequency of phylogenetically diverse reductive dehalogenase-homologous genes in deep subseafloor sedimentary metagenomes.</title>
        <authorList>
            <person name="Kawai M."/>
            <person name="Futagami T."/>
            <person name="Toyoda A."/>
            <person name="Takaki Y."/>
            <person name="Nishi S."/>
            <person name="Hori S."/>
            <person name="Arai W."/>
            <person name="Tsubouchi T."/>
            <person name="Morono Y."/>
            <person name="Uchiyama I."/>
            <person name="Ito T."/>
            <person name="Fujiyama A."/>
            <person name="Inagaki F."/>
            <person name="Takami H."/>
        </authorList>
    </citation>
    <scope>NUCLEOTIDE SEQUENCE</scope>
    <source>
        <strain evidence="1">Expedition CK06-06</strain>
    </source>
</reference>